<evidence type="ECO:0000259" key="6">
    <source>
        <dbReference type="PROSITE" id="PS50859"/>
    </source>
</evidence>
<sequence>MEKGFVHYCCVAKGGIILQYYINNNNDDNKINNNNNNCGENLEIEKLAALCLEKVPENHKWYSQTMNKRTYCYLMEDGFVYFAIAEDDLGNNALIRFLEHYREEFKKIAKKNSGSRLSWKGKRKGNGPNSSLNLQEQLVPVVCRLIMSLQNVSQSGSDVNGNENGFKPSLYPCGGRYGESASSTKAPLLGGKAEKHEKQSKDHVIAMRGIELEEPCKSSERGLGNESGFGETGASVSPVPLQKEMSVSRRKLSSQTVRRKWCRLVQLVLAVDAVVCIAMLVIWLVICKGIQCIR</sequence>
<keyword evidence="3 5" id="KW-0472">Membrane</keyword>
<name>A0AAW1MVC9_SAPOF</name>
<evidence type="ECO:0000256" key="5">
    <source>
        <dbReference type="SAM" id="Phobius"/>
    </source>
</evidence>
<evidence type="ECO:0000256" key="3">
    <source>
        <dbReference type="ARBA" id="ARBA00023136"/>
    </source>
</evidence>
<evidence type="ECO:0000256" key="4">
    <source>
        <dbReference type="SAM" id="MobiDB-lite"/>
    </source>
</evidence>
<dbReference type="PANTHER" id="PTHR47461:SF1">
    <property type="entry name" value="PHYTOLONGIN PHYL1.2"/>
    <property type="match status" value="1"/>
</dbReference>
<comment type="similarity">
    <text evidence="2">Belongs to the synaptobrevin family.</text>
</comment>
<dbReference type="Gene3D" id="3.30.450.50">
    <property type="entry name" value="Longin domain"/>
    <property type="match status" value="1"/>
</dbReference>
<accession>A0AAW1MVC9</accession>
<dbReference type="SMART" id="SM01270">
    <property type="entry name" value="Longin"/>
    <property type="match status" value="1"/>
</dbReference>
<feature type="transmembrane region" description="Helical" evidence="5">
    <location>
        <begin position="264"/>
        <end position="286"/>
    </location>
</feature>
<feature type="region of interest" description="Disordered" evidence="4">
    <location>
        <begin position="218"/>
        <end position="237"/>
    </location>
</feature>
<dbReference type="Pfam" id="PF13774">
    <property type="entry name" value="Longin"/>
    <property type="match status" value="1"/>
</dbReference>
<dbReference type="AlphaFoldDB" id="A0AAW1MVC9"/>
<protein>
    <recommendedName>
        <fullName evidence="6">Longin domain-containing protein</fullName>
    </recommendedName>
</protein>
<feature type="compositionally biased region" description="Basic and acidic residues" evidence="4">
    <location>
        <begin position="192"/>
        <end position="201"/>
    </location>
</feature>
<dbReference type="EMBL" id="JBDFQZ010000002">
    <property type="protein sequence ID" value="KAK9748944.1"/>
    <property type="molecule type" value="Genomic_DNA"/>
</dbReference>
<dbReference type="GO" id="GO:0016020">
    <property type="term" value="C:membrane"/>
    <property type="evidence" value="ECO:0007669"/>
    <property type="project" value="UniProtKB-SubCell"/>
</dbReference>
<gene>
    <name evidence="7" type="ORF">RND81_02G092100</name>
</gene>
<proteinExistence type="inferred from homology"/>
<dbReference type="Proteomes" id="UP001443914">
    <property type="component" value="Unassembled WGS sequence"/>
</dbReference>
<evidence type="ECO:0000313" key="8">
    <source>
        <dbReference type="Proteomes" id="UP001443914"/>
    </source>
</evidence>
<feature type="domain" description="Longin" evidence="6">
    <location>
        <begin position="5"/>
        <end position="107"/>
    </location>
</feature>
<dbReference type="PROSITE" id="PS50859">
    <property type="entry name" value="LONGIN"/>
    <property type="match status" value="1"/>
</dbReference>
<dbReference type="SUPFAM" id="SSF64356">
    <property type="entry name" value="SNARE-like"/>
    <property type="match status" value="1"/>
</dbReference>
<evidence type="ECO:0000256" key="2">
    <source>
        <dbReference type="ARBA" id="ARBA00008025"/>
    </source>
</evidence>
<keyword evidence="5" id="KW-1133">Transmembrane helix</keyword>
<organism evidence="7 8">
    <name type="scientific">Saponaria officinalis</name>
    <name type="common">Common soapwort</name>
    <name type="synonym">Lychnis saponaria</name>
    <dbReference type="NCBI Taxonomy" id="3572"/>
    <lineage>
        <taxon>Eukaryota</taxon>
        <taxon>Viridiplantae</taxon>
        <taxon>Streptophyta</taxon>
        <taxon>Embryophyta</taxon>
        <taxon>Tracheophyta</taxon>
        <taxon>Spermatophyta</taxon>
        <taxon>Magnoliopsida</taxon>
        <taxon>eudicotyledons</taxon>
        <taxon>Gunneridae</taxon>
        <taxon>Pentapetalae</taxon>
        <taxon>Caryophyllales</taxon>
        <taxon>Caryophyllaceae</taxon>
        <taxon>Caryophylleae</taxon>
        <taxon>Saponaria</taxon>
    </lineage>
</organism>
<dbReference type="InterPro" id="IPR011012">
    <property type="entry name" value="Longin-like_dom_sf"/>
</dbReference>
<comment type="subcellular location">
    <subcellularLocation>
        <location evidence="1">Membrane</location>
    </subcellularLocation>
</comment>
<evidence type="ECO:0000313" key="7">
    <source>
        <dbReference type="EMBL" id="KAK9748944.1"/>
    </source>
</evidence>
<keyword evidence="8" id="KW-1185">Reference proteome</keyword>
<dbReference type="InterPro" id="IPR044783">
    <property type="entry name" value="PHYL"/>
</dbReference>
<dbReference type="PANTHER" id="PTHR47461">
    <property type="entry name" value="PHYTOLONGIN PHYL1.2"/>
    <property type="match status" value="1"/>
</dbReference>
<evidence type="ECO:0000256" key="1">
    <source>
        <dbReference type="ARBA" id="ARBA00004370"/>
    </source>
</evidence>
<reference evidence="7" key="1">
    <citation type="submission" date="2024-03" db="EMBL/GenBank/DDBJ databases">
        <title>WGS assembly of Saponaria officinalis var. Norfolk2.</title>
        <authorList>
            <person name="Jenkins J."/>
            <person name="Shu S."/>
            <person name="Grimwood J."/>
            <person name="Barry K."/>
            <person name="Goodstein D."/>
            <person name="Schmutz J."/>
            <person name="Leebens-Mack J."/>
            <person name="Osbourn A."/>
        </authorList>
    </citation>
    <scope>NUCLEOTIDE SEQUENCE [LARGE SCALE GENOMIC DNA]</scope>
    <source>
        <strain evidence="7">JIC</strain>
    </source>
</reference>
<comment type="caution">
    <text evidence="7">The sequence shown here is derived from an EMBL/GenBank/DDBJ whole genome shotgun (WGS) entry which is preliminary data.</text>
</comment>
<keyword evidence="5" id="KW-0812">Transmembrane</keyword>
<dbReference type="InterPro" id="IPR010908">
    <property type="entry name" value="Longin_dom"/>
</dbReference>
<feature type="region of interest" description="Disordered" evidence="4">
    <location>
        <begin position="182"/>
        <end position="201"/>
    </location>
</feature>